<dbReference type="Proteomes" id="UP000007174">
    <property type="component" value="Unassembled WGS sequence"/>
</dbReference>
<name>H1VNG1_COLHI</name>
<dbReference type="VEuPathDB" id="FungiDB:CH63R_09515"/>
<protein>
    <submittedName>
        <fullName evidence="1">Uncharacterized protein</fullName>
    </submittedName>
</protein>
<dbReference type="PANTHER" id="PTHR37285">
    <property type="entry name" value="SPORE WALL MATURATION PROTEIN DIT1"/>
    <property type="match status" value="1"/>
</dbReference>
<organism evidence="1 2">
    <name type="scientific">Colletotrichum higginsianum (strain IMI 349063)</name>
    <name type="common">Crucifer anthracnose fungus</name>
    <dbReference type="NCBI Taxonomy" id="759273"/>
    <lineage>
        <taxon>Eukaryota</taxon>
        <taxon>Fungi</taxon>
        <taxon>Dikarya</taxon>
        <taxon>Ascomycota</taxon>
        <taxon>Pezizomycotina</taxon>
        <taxon>Sordariomycetes</taxon>
        <taxon>Hypocreomycetidae</taxon>
        <taxon>Glomerellales</taxon>
        <taxon>Glomerellaceae</taxon>
        <taxon>Colletotrichum</taxon>
        <taxon>Colletotrichum destructivum species complex</taxon>
    </lineage>
</organism>
<dbReference type="AlphaFoldDB" id="H1VNG1"/>
<dbReference type="PANTHER" id="PTHR37285:SF5">
    <property type="entry name" value="SPORE WALL MATURATION PROTEIN DIT1"/>
    <property type="match status" value="1"/>
</dbReference>
<dbReference type="Pfam" id="PF05141">
    <property type="entry name" value="DIT1_PvcA"/>
    <property type="match status" value="1"/>
</dbReference>
<accession>H1VNG1</accession>
<feature type="non-terminal residue" evidence="1">
    <location>
        <position position="1"/>
    </location>
</feature>
<reference evidence="2" key="1">
    <citation type="journal article" date="2012" name="Nat. Genet.">
        <title>Lifestyle transitions in plant pathogenic Colletotrichum fungi deciphered by genome and transcriptome analyses.</title>
        <authorList>
            <person name="O'Connell R.J."/>
            <person name="Thon M.R."/>
            <person name="Hacquard S."/>
            <person name="Amyotte S.G."/>
            <person name="Kleemann J."/>
            <person name="Torres M.F."/>
            <person name="Damm U."/>
            <person name="Buiate E.A."/>
            <person name="Epstein L."/>
            <person name="Alkan N."/>
            <person name="Altmueller J."/>
            <person name="Alvarado-Balderrama L."/>
            <person name="Bauser C.A."/>
            <person name="Becker C."/>
            <person name="Birren B.W."/>
            <person name="Chen Z."/>
            <person name="Choi J."/>
            <person name="Crouch J.A."/>
            <person name="Duvick J.P."/>
            <person name="Farman M.A."/>
            <person name="Gan P."/>
            <person name="Heiman D."/>
            <person name="Henrissat B."/>
            <person name="Howard R.J."/>
            <person name="Kabbage M."/>
            <person name="Koch C."/>
            <person name="Kracher B."/>
            <person name="Kubo Y."/>
            <person name="Law A.D."/>
            <person name="Lebrun M.-H."/>
            <person name="Lee Y.-H."/>
            <person name="Miyara I."/>
            <person name="Moore N."/>
            <person name="Neumann U."/>
            <person name="Nordstroem K."/>
            <person name="Panaccione D.G."/>
            <person name="Panstruga R."/>
            <person name="Place M."/>
            <person name="Proctor R.H."/>
            <person name="Prusky D."/>
            <person name="Rech G."/>
            <person name="Reinhardt R."/>
            <person name="Rollins J.A."/>
            <person name="Rounsley S."/>
            <person name="Schardl C.L."/>
            <person name="Schwartz D.C."/>
            <person name="Shenoy N."/>
            <person name="Shirasu K."/>
            <person name="Sikhakolli U.R."/>
            <person name="Stueber K."/>
            <person name="Sukno S.A."/>
            <person name="Sweigard J.A."/>
            <person name="Takano Y."/>
            <person name="Takahara H."/>
            <person name="Trail F."/>
            <person name="van der Does H.C."/>
            <person name="Voll L.M."/>
            <person name="Will I."/>
            <person name="Young S."/>
            <person name="Zeng Q."/>
            <person name="Zhang J."/>
            <person name="Zhou S."/>
            <person name="Dickman M.B."/>
            <person name="Schulze-Lefert P."/>
            <person name="Ver Loren van Themaat E."/>
            <person name="Ma L.-J."/>
            <person name="Vaillancourt L.J."/>
        </authorList>
    </citation>
    <scope>NUCLEOTIDE SEQUENCE [LARGE SCALE GENOMIC DNA]</scope>
    <source>
        <strain evidence="2">IMI 349063</strain>
    </source>
</reference>
<evidence type="ECO:0000313" key="2">
    <source>
        <dbReference type="Proteomes" id="UP000007174"/>
    </source>
</evidence>
<dbReference type="EMBL" id="CACQ02004918">
    <property type="protein sequence ID" value="CCF41765.1"/>
    <property type="molecule type" value="Genomic_DNA"/>
</dbReference>
<dbReference type="STRING" id="759273.H1VNG1"/>
<evidence type="ECO:0000313" key="1">
    <source>
        <dbReference type="EMBL" id="CCF41765.1"/>
    </source>
</evidence>
<dbReference type="eggNOG" id="ENOG502SITT">
    <property type="taxonomic scope" value="Eukaryota"/>
</dbReference>
<dbReference type="HOGENOM" id="CLU_1810728_0_0_1"/>
<sequence length="143" mass="16430">AYERALEHKFPRVIRLSIHRSTGKNKISVPLIPQPGGFGLTPWHSALLVTAQGEFRTRPSSELRDPRKYEIVKQNGKPYFVREKNPDFDWPEHVKIHHKYGGRIILENTSEDESKKRPADELELKLANLALRPGGLEVRGFKV</sequence>
<proteinExistence type="predicted"/>
<dbReference type="InterPro" id="IPR007817">
    <property type="entry name" value="Isocyanide_synthase_DIT1"/>
</dbReference>
<gene>
    <name evidence="1" type="ORF">CH063_11945</name>
</gene>